<evidence type="ECO:0000256" key="15">
    <source>
        <dbReference type="PROSITE-ProRule" id="PRU00023"/>
    </source>
</evidence>
<dbReference type="InterPro" id="IPR002909">
    <property type="entry name" value="IPT_dom"/>
</dbReference>
<evidence type="ECO:0000256" key="5">
    <source>
        <dbReference type="ARBA" id="ARBA00022837"/>
    </source>
</evidence>
<accession>A0AAN7LJ73</accession>
<dbReference type="SMART" id="SM01076">
    <property type="entry name" value="CG-1"/>
    <property type="match status" value="1"/>
</dbReference>
<evidence type="ECO:0000256" key="10">
    <source>
        <dbReference type="ARBA" id="ARBA00023054"/>
    </source>
</evidence>
<feature type="domain" description="CG-1" evidence="17">
    <location>
        <begin position="54"/>
        <end position="179"/>
    </location>
</feature>
<evidence type="ECO:0000256" key="4">
    <source>
        <dbReference type="ARBA" id="ARBA00022737"/>
    </source>
</evidence>
<dbReference type="Pfam" id="PF03859">
    <property type="entry name" value="CG-1"/>
    <property type="match status" value="1"/>
</dbReference>
<dbReference type="InterPro" id="IPR027417">
    <property type="entry name" value="P-loop_NTPase"/>
</dbReference>
<keyword evidence="13" id="KW-0804">Transcription</keyword>
<dbReference type="GO" id="GO:0003712">
    <property type="term" value="F:transcription coregulator activity"/>
    <property type="evidence" value="ECO:0007669"/>
    <property type="project" value="TreeGrafter"/>
</dbReference>
<evidence type="ECO:0000259" key="17">
    <source>
        <dbReference type="PROSITE" id="PS51437"/>
    </source>
</evidence>
<evidence type="ECO:0000256" key="13">
    <source>
        <dbReference type="ARBA" id="ARBA00023163"/>
    </source>
</evidence>
<feature type="compositionally biased region" description="Polar residues" evidence="16">
    <location>
        <begin position="202"/>
        <end position="224"/>
    </location>
</feature>
<dbReference type="Pfam" id="PF12796">
    <property type="entry name" value="Ank_2"/>
    <property type="match status" value="1"/>
</dbReference>
<dbReference type="PROSITE" id="PS50088">
    <property type="entry name" value="ANK_REPEAT"/>
    <property type="match status" value="1"/>
</dbReference>
<keyword evidence="11" id="KW-0238">DNA-binding</keyword>
<dbReference type="Pfam" id="PF00612">
    <property type="entry name" value="IQ"/>
    <property type="match status" value="2"/>
</dbReference>
<dbReference type="SUPFAM" id="SSF81296">
    <property type="entry name" value="E set domains"/>
    <property type="match status" value="1"/>
</dbReference>
<dbReference type="Gene3D" id="1.20.5.190">
    <property type="match status" value="1"/>
</dbReference>
<protein>
    <recommendedName>
        <fullName evidence="17">CG-1 domain-containing protein</fullName>
    </recommendedName>
</protein>
<dbReference type="GO" id="GO:0009409">
    <property type="term" value="P:response to cold"/>
    <property type="evidence" value="ECO:0007669"/>
    <property type="project" value="UniProtKB-ARBA"/>
</dbReference>
<evidence type="ECO:0000256" key="1">
    <source>
        <dbReference type="ARBA" id="ARBA00004123"/>
    </source>
</evidence>
<evidence type="ECO:0000256" key="3">
    <source>
        <dbReference type="ARBA" id="ARBA00022553"/>
    </source>
</evidence>
<keyword evidence="4" id="KW-0677">Repeat</keyword>
<keyword evidence="12" id="KW-0010">Activator</keyword>
<dbReference type="Pfam" id="PF01833">
    <property type="entry name" value="TIG"/>
    <property type="match status" value="1"/>
</dbReference>
<dbReference type="SMART" id="SM00248">
    <property type="entry name" value="ANK"/>
    <property type="match status" value="2"/>
</dbReference>
<reference evidence="18 19" key="1">
    <citation type="journal article" date="2023" name="Hortic Res">
        <title>Pangenome of water caltrop reveals structural variations and asymmetric subgenome divergence after allopolyploidization.</title>
        <authorList>
            <person name="Zhang X."/>
            <person name="Chen Y."/>
            <person name="Wang L."/>
            <person name="Yuan Y."/>
            <person name="Fang M."/>
            <person name="Shi L."/>
            <person name="Lu R."/>
            <person name="Comes H.P."/>
            <person name="Ma Y."/>
            <person name="Chen Y."/>
            <person name="Huang G."/>
            <person name="Zhou Y."/>
            <person name="Zheng Z."/>
            <person name="Qiu Y."/>
        </authorList>
    </citation>
    <scope>NUCLEOTIDE SEQUENCE [LARGE SCALE GENOMIC DNA]</scope>
    <source>
        <strain evidence="18">F231</strain>
    </source>
</reference>
<dbReference type="InterPro" id="IPR002110">
    <property type="entry name" value="Ankyrin_rpt"/>
</dbReference>
<feature type="repeat" description="ANK" evidence="15">
    <location>
        <begin position="774"/>
        <end position="806"/>
    </location>
</feature>
<dbReference type="InterPro" id="IPR005559">
    <property type="entry name" value="CG-1_dom"/>
</dbReference>
<dbReference type="InterPro" id="IPR014756">
    <property type="entry name" value="Ig_E-set"/>
</dbReference>
<dbReference type="AlphaFoldDB" id="A0AAN7LJ73"/>
<comment type="similarity">
    <text evidence="2">Belongs to the CAMTA family.</text>
</comment>
<keyword evidence="5" id="KW-0106">Calcium</keyword>
<name>A0AAN7LJ73_TRANT</name>
<dbReference type="SUPFAM" id="SSF48403">
    <property type="entry name" value="Ankyrin repeat"/>
    <property type="match status" value="1"/>
</dbReference>
<dbReference type="PROSITE" id="PS50096">
    <property type="entry name" value="IQ"/>
    <property type="match status" value="2"/>
</dbReference>
<evidence type="ECO:0000313" key="19">
    <source>
        <dbReference type="Proteomes" id="UP001346149"/>
    </source>
</evidence>
<gene>
    <name evidence="18" type="ORF">SAY86_018531</name>
</gene>
<feature type="region of interest" description="Disordered" evidence="16">
    <location>
        <begin position="188"/>
        <end position="224"/>
    </location>
</feature>
<dbReference type="FunFam" id="2.60.40.10:FF:000314">
    <property type="entry name" value="Calmodulin-binding transcription activator 2"/>
    <property type="match status" value="1"/>
</dbReference>
<evidence type="ECO:0000256" key="9">
    <source>
        <dbReference type="ARBA" id="ARBA00023043"/>
    </source>
</evidence>
<dbReference type="CDD" id="cd23767">
    <property type="entry name" value="IQCD"/>
    <property type="match status" value="2"/>
</dbReference>
<dbReference type="GO" id="GO:0006357">
    <property type="term" value="P:regulation of transcription by RNA polymerase II"/>
    <property type="evidence" value="ECO:0007669"/>
    <property type="project" value="TreeGrafter"/>
</dbReference>
<evidence type="ECO:0000313" key="18">
    <source>
        <dbReference type="EMBL" id="KAK4784163.1"/>
    </source>
</evidence>
<dbReference type="Gene3D" id="1.25.40.20">
    <property type="entry name" value="Ankyrin repeat-containing domain"/>
    <property type="match status" value="1"/>
</dbReference>
<keyword evidence="6" id="KW-0112">Calmodulin-binding</keyword>
<dbReference type="FunFam" id="1.20.5.190:FF:000003">
    <property type="entry name" value="Calmodulin-binding transcription activator 2"/>
    <property type="match status" value="1"/>
</dbReference>
<dbReference type="SMART" id="SM00015">
    <property type="entry name" value="IQ"/>
    <property type="match status" value="2"/>
</dbReference>
<dbReference type="EMBL" id="JAXQNO010000014">
    <property type="protein sequence ID" value="KAK4784163.1"/>
    <property type="molecule type" value="Genomic_DNA"/>
</dbReference>
<evidence type="ECO:0000256" key="14">
    <source>
        <dbReference type="ARBA" id="ARBA00023242"/>
    </source>
</evidence>
<dbReference type="GO" id="GO:0003690">
    <property type="term" value="F:double-stranded DNA binding"/>
    <property type="evidence" value="ECO:0007669"/>
    <property type="project" value="TreeGrafter"/>
</dbReference>
<dbReference type="PANTHER" id="PTHR23335">
    <property type="entry name" value="CALMODULIN-BINDING TRANSCRIPTION ACTIVATOR CAMTA"/>
    <property type="match status" value="1"/>
</dbReference>
<dbReference type="InterPro" id="IPR036770">
    <property type="entry name" value="Ankyrin_rpt-contain_sf"/>
</dbReference>
<organism evidence="18 19">
    <name type="scientific">Trapa natans</name>
    <name type="common">Water chestnut</name>
    <dbReference type="NCBI Taxonomy" id="22666"/>
    <lineage>
        <taxon>Eukaryota</taxon>
        <taxon>Viridiplantae</taxon>
        <taxon>Streptophyta</taxon>
        <taxon>Embryophyta</taxon>
        <taxon>Tracheophyta</taxon>
        <taxon>Spermatophyta</taxon>
        <taxon>Magnoliopsida</taxon>
        <taxon>eudicotyledons</taxon>
        <taxon>Gunneridae</taxon>
        <taxon>Pentapetalae</taxon>
        <taxon>rosids</taxon>
        <taxon>malvids</taxon>
        <taxon>Myrtales</taxon>
        <taxon>Lythraceae</taxon>
        <taxon>Trapa</taxon>
    </lineage>
</organism>
<evidence type="ECO:0000256" key="2">
    <source>
        <dbReference type="ARBA" id="ARBA00008267"/>
    </source>
</evidence>
<comment type="caution">
    <text evidence="18">The sequence shown here is derived from an EMBL/GenBank/DDBJ whole genome shotgun (WGS) entry which is preliminary data.</text>
</comment>
<dbReference type="Gene3D" id="2.60.40.10">
    <property type="entry name" value="Immunoglobulins"/>
    <property type="match status" value="1"/>
</dbReference>
<keyword evidence="10" id="KW-0175">Coiled coil</keyword>
<dbReference type="GO" id="GO:0005516">
    <property type="term" value="F:calmodulin binding"/>
    <property type="evidence" value="ECO:0007669"/>
    <property type="project" value="UniProtKB-KW"/>
</dbReference>
<keyword evidence="19" id="KW-1185">Reference proteome</keyword>
<keyword evidence="14" id="KW-0539">Nucleus</keyword>
<dbReference type="PANTHER" id="PTHR23335:SF29">
    <property type="entry name" value="CALMODULIN-BINDING TRANSCRIPTION ACTIVATOR 1"/>
    <property type="match status" value="1"/>
</dbReference>
<dbReference type="PROSITE" id="PS51257">
    <property type="entry name" value="PROKAR_LIPOPROTEIN"/>
    <property type="match status" value="1"/>
</dbReference>
<keyword evidence="3" id="KW-0597">Phosphoprotein</keyword>
<evidence type="ECO:0000256" key="7">
    <source>
        <dbReference type="ARBA" id="ARBA00023015"/>
    </source>
</evidence>
<dbReference type="Proteomes" id="UP001346149">
    <property type="component" value="Unassembled WGS sequence"/>
</dbReference>
<keyword evidence="8" id="KW-0346">Stress response</keyword>
<keyword evidence="9 15" id="KW-0040">ANK repeat</keyword>
<comment type="subcellular location">
    <subcellularLocation>
        <location evidence="1">Nucleus</location>
    </subcellularLocation>
</comment>
<dbReference type="SUPFAM" id="SSF52540">
    <property type="entry name" value="P-loop containing nucleoside triphosphate hydrolases"/>
    <property type="match status" value="1"/>
</dbReference>
<dbReference type="InterPro" id="IPR013783">
    <property type="entry name" value="Ig-like_fold"/>
</dbReference>
<dbReference type="GO" id="GO:0005634">
    <property type="term" value="C:nucleus"/>
    <property type="evidence" value="ECO:0007669"/>
    <property type="project" value="UniProtKB-SubCell"/>
</dbReference>
<evidence type="ECO:0000256" key="12">
    <source>
        <dbReference type="ARBA" id="ARBA00023159"/>
    </source>
</evidence>
<evidence type="ECO:0000256" key="16">
    <source>
        <dbReference type="SAM" id="MobiDB-lite"/>
    </source>
</evidence>
<dbReference type="PROSITE" id="PS51437">
    <property type="entry name" value="CG_1"/>
    <property type="match status" value="1"/>
</dbReference>
<evidence type="ECO:0000256" key="8">
    <source>
        <dbReference type="ARBA" id="ARBA00023016"/>
    </source>
</evidence>
<dbReference type="InterPro" id="IPR000048">
    <property type="entry name" value="IQ_motif_EF-hand-BS"/>
</dbReference>
<evidence type="ECO:0000256" key="11">
    <source>
        <dbReference type="ARBA" id="ARBA00023125"/>
    </source>
</evidence>
<keyword evidence="7" id="KW-0805">Transcription regulation</keyword>
<feature type="compositionally biased region" description="Low complexity" evidence="16">
    <location>
        <begin position="190"/>
        <end position="201"/>
    </location>
</feature>
<evidence type="ECO:0000256" key="6">
    <source>
        <dbReference type="ARBA" id="ARBA00022860"/>
    </source>
</evidence>
<sequence length="1115" mass="124776">MNPGRRPKFTSQCIDTLSYADYTNLILWLGVLSACAVPPMAQRVSYGLSPQLDIQQLQVEAQHRWLRPAEICEILRNYPKFQISTEPPNSPPSGSLFLFDRKVLRYFRKDGHNWRKKKDGKTVKEAHEKLKVGSVDVLHCYYAHGEENENFQRRSYWMLEQDQHIVFVHYLEVKGNRTNVDIIREHDDVSSSNHDSPLSHSFTANHSATPSGHTDSTSPTSTLTQLCEDADSGDIRLMSAGLNFMESSQKLTSPKMDKVGVAALGKHRSYPSPGNLENQQSYLGTGFTSNVNMNGPKSVVDGFSSQNSLGLASWEEILRQSMTGSNGLSSNTSISSNQSVITGSIGQDNFILGDLLEGDAAIKQPLGSSSSFQSNWQPAGEIGSLHTPGWSMDHSLDLDLGCDPHTGFLDQMKHTMDSHIRFDEPESFYGRPNQHQELHGLGNFLNAESSNILHPNLGRDVSIDGDASYSFTARRLLKDGEESLKKVDSFSRWVSKELEEVESLQMQSSTGLNWSTDECETGVDHSSLSPSISQDQLFSIIDISPKWAYTNSNIQVLIVGTFLKNQGEATQCNWSCMFGEVEVPAHVLGDGILSCQAPVHSVGQVPFYVTCSNRLACSEVREFDYRAGSTCADIRHVYDVSVDERNFCTRLDQILSLKLVGYLDISHEDLLEKRKIINKIIALKEETETLQILEGTAECSLKNRNHETEKLLRTLMEEKLYSWLIHKVVEDGKGPCILDEQGQGVLHLVAALGCDWAVKPILAAGVSINFRDVNGWTALHWAACCGREQTVATLVDCSASTGLLSDPSPEFPLGRTPADLASVNGHKGISGFLAESSLTSYLKQLTLTETKEDSTSEVVERKAFHTLSGLSATPFSDGDLSLKDSLTAVCNATQAADRIYQVFRVQSFQRKQLEFAGDMSELDGQALPLAAARNRTRLANSAAIQIQKKFRGWKKRKEFLNIRQRIVKIQAQWRGHQVRKQYRTIIWSVGILEKIILRWRRKGSGLRGYKSDTINKDMSQQVLPQKEDDYDFLKEGRKQTEERLQKALTRVKSMVQYPEARAQYRRLLTVCEGFREKKECGMILNRTEEAAEGDDDMIDIDCLLDDDSLMSMTFE</sequence>
<proteinExistence type="inferred from homology"/>